<feature type="transmembrane region" description="Helical" evidence="1">
    <location>
        <begin position="14"/>
        <end position="35"/>
    </location>
</feature>
<dbReference type="AlphaFoldDB" id="A0A1I7ZRI7"/>
<evidence type="ECO:0000313" key="3">
    <source>
        <dbReference type="WBParaSite" id="L893_g2907.t1"/>
    </source>
</evidence>
<protein>
    <submittedName>
        <fullName evidence="3">7TM_GPCR_Srx domain-containing protein</fullName>
    </submittedName>
</protein>
<keyword evidence="1" id="KW-0812">Transmembrane</keyword>
<evidence type="ECO:0000313" key="2">
    <source>
        <dbReference type="Proteomes" id="UP000095287"/>
    </source>
</evidence>
<dbReference type="InterPro" id="IPR019425">
    <property type="entry name" value="7TM_GPCR_serpentine_rcpt_Srt"/>
</dbReference>
<reference evidence="3" key="1">
    <citation type="submission" date="2016-11" db="UniProtKB">
        <authorList>
            <consortium name="WormBaseParasite"/>
        </authorList>
    </citation>
    <scope>IDENTIFICATION</scope>
</reference>
<feature type="transmembrane region" description="Helical" evidence="1">
    <location>
        <begin position="41"/>
        <end position="68"/>
    </location>
</feature>
<keyword evidence="1" id="KW-0472">Membrane</keyword>
<name>A0A1I7ZRI7_9BILA</name>
<keyword evidence="1" id="KW-1133">Transmembrane helix</keyword>
<sequence length="110" mass="12248">MTGSVALSKVQRQVSIQACVICSFICLAGGIYVVFEFLPELASPIFIIVDFLCWQWGFCGVITSYMLINKTLRRGVLRFYLRMFGYGRDQEETTAVVSHVVPKSSSAPLA</sequence>
<proteinExistence type="predicted"/>
<dbReference type="WBParaSite" id="L893_g2907.t1">
    <property type="protein sequence ID" value="L893_g2907.t1"/>
    <property type="gene ID" value="L893_g2907"/>
</dbReference>
<keyword evidence="2" id="KW-1185">Reference proteome</keyword>
<organism evidence="2 3">
    <name type="scientific">Steinernema glaseri</name>
    <dbReference type="NCBI Taxonomy" id="37863"/>
    <lineage>
        <taxon>Eukaryota</taxon>
        <taxon>Metazoa</taxon>
        <taxon>Ecdysozoa</taxon>
        <taxon>Nematoda</taxon>
        <taxon>Chromadorea</taxon>
        <taxon>Rhabditida</taxon>
        <taxon>Tylenchina</taxon>
        <taxon>Panagrolaimomorpha</taxon>
        <taxon>Strongyloidoidea</taxon>
        <taxon>Steinernematidae</taxon>
        <taxon>Steinernema</taxon>
    </lineage>
</organism>
<accession>A0A1I7ZRI7</accession>
<evidence type="ECO:0000256" key="1">
    <source>
        <dbReference type="SAM" id="Phobius"/>
    </source>
</evidence>
<dbReference type="Proteomes" id="UP000095287">
    <property type="component" value="Unplaced"/>
</dbReference>
<dbReference type="Pfam" id="PF10321">
    <property type="entry name" value="7TM_GPCR_Srt"/>
    <property type="match status" value="1"/>
</dbReference>